<reference evidence="4 5" key="1">
    <citation type="journal article" date="2019" name="Nat. Med.">
        <title>A library of human gut bacterial isolates paired with longitudinal multiomics data enables mechanistic microbiome research.</title>
        <authorList>
            <person name="Poyet M."/>
            <person name="Groussin M."/>
            <person name="Gibbons S.M."/>
            <person name="Avila-Pacheco J."/>
            <person name="Jiang X."/>
            <person name="Kearney S.M."/>
            <person name="Perrotta A.R."/>
            <person name="Berdy B."/>
            <person name="Zhao S."/>
            <person name="Lieberman T.D."/>
            <person name="Swanson P.K."/>
            <person name="Smith M."/>
            <person name="Roesemann S."/>
            <person name="Alexander J.E."/>
            <person name="Rich S.A."/>
            <person name="Livny J."/>
            <person name="Vlamakis H."/>
            <person name="Clish C."/>
            <person name="Bullock K."/>
            <person name="Deik A."/>
            <person name="Scott J."/>
            <person name="Pierce K.A."/>
            <person name="Xavier R.J."/>
            <person name="Alm E.J."/>
        </authorList>
    </citation>
    <scope>NUCLEOTIDE SEQUENCE [LARGE SCALE GENOMIC DNA]</scope>
    <source>
        <strain evidence="4 5">BIOML-A25</strain>
    </source>
</reference>
<dbReference type="EMBL" id="VVYJ01000006">
    <property type="protein sequence ID" value="KAA5476766.1"/>
    <property type="molecule type" value="Genomic_DNA"/>
</dbReference>
<comment type="caution">
    <text evidence="4">The sequence shown here is derived from an EMBL/GenBank/DDBJ whole genome shotgun (WGS) entry which is preliminary data.</text>
</comment>
<protein>
    <submittedName>
        <fullName evidence="4">M23 family metallopeptidase</fullName>
    </submittedName>
</protein>
<accession>A0A415STG2</accession>
<dbReference type="PANTHER" id="PTHR21666">
    <property type="entry name" value="PEPTIDASE-RELATED"/>
    <property type="match status" value="1"/>
</dbReference>
<dbReference type="CDD" id="cd12797">
    <property type="entry name" value="M23_peptidase"/>
    <property type="match status" value="1"/>
</dbReference>
<feature type="domain" description="M23ase beta-sheet core" evidence="3">
    <location>
        <begin position="102"/>
        <end position="195"/>
    </location>
</feature>
<dbReference type="InterPro" id="IPR016047">
    <property type="entry name" value="M23ase_b-sheet_dom"/>
</dbReference>
<dbReference type="Proteomes" id="UP000427825">
    <property type="component" value="Unassembled WGS sequence"/>
</dbReference>
<dbReference type="RefSeq" id="WP_055173808.1">
    <property type="nucleotide sequence ID" value="NZ_CAXSYJ010000027.1"/>
</dbReference>
<dbReference type="GO" id="GO:0004222">
    <property type="term" value="F:metalloendopeptidase activity"/>
    <property type="evidence" value="ECO:0007669"/>
    <property type="project" value="TreeGrafter"/>
</dbReference>
<evidence type="ECO:0000256" key="2">
    <source>
        <dbReference type="SAM" id="SignalP"/>
    </source>
</evidence>
<dbReference type="Pfam" id="PF01551">
    <property type="entry name" value="Peptidase_M23"/>
    <property type="match status" value="1"/>
</dbReference>
<feature type="chain" id="PRO_5030091958" evidence="2">
    <location>
        <begin position="22"/>
        <end position="208"/>
    </location>
</feature>
<feature type="signal peptide" evidence="2">
    <location>
        <begin position="1"/>
        <end position="21"/>
    </location>
</feature>
<feature type="compositionally biased region" description="Polar residues" evidence="1">
    <location>
        <begin position="54"/>
        <end position="66"/>
    </location>
</feature>
<feature type="region of interest" description="Disordered" evidence="1">
    <location>
        <begin position="38"/>
        <end position="66"/>
    </location>
</feature>
<dbReference type="PANTHER" id="PTHR21666:SF270">
    <property type="entry name" value="MUREIN HYDROLASE ACTIVATOR ENVC"/>
    <property type="match status" value="1"/>
</dbReference>
<dbReference type="AlphaFoldDB" id="A0A415STG2"/>
<proteinExistence type="predicted"/>
<evidence type="ECO:0000313" key="5">
    <source>
        <dbReference type="Proteomes" id="UP000427825"/>
    </source>
</evidence>
<keyword evidence="2" id="KW-0732">Signal</keyword>
<dbReference type="SUPFAM" id="SSF51261">
    <property type="entry name" value="Duplicated hybrid motif"/>
    <property type="match status" value="1"/>
</dbReference>
<dbReference type="Gene3D" id="2.70.70.10">
    <property type="entry name" value="Glucose Permease (Domain IIA)"/>
    <property type="match status" value="1"/>
</dbReference>
<dbReference type="InterPro" id="IPR011055">
    <property type="entry name" value="Dup_hybrid_motif"/>
</dbReference>
<evidence type="ECO:0000259" key="3">
    <source>
        <dbReference type="Pfam" id="PF01551"/>
    </source>
</evidence>
<organism evidence="4 5">
    <name type="scientific">Bacteroides caccae</name>
    <dbReference type="NCBI Taxonomy" id="47678"/>
    <lineage>
        <taxon>Bacteria</taxon>
        <taxon>Pseudomonadati</taxon>
        <taxon>Bacteroidota</taxon>
        <taxon>Bacteroidia</taxon>
        <taxon>Bacteroidales</taxon>
        <taxon>Bacteroidaceae</taxon>
        <taxon>Bacteroides</taxon>
    </lineage>
</organism>
<dbReference type="InterPro" id="IPR050570">
    <property type="entry name" value="Cell_wall_metabolism_enzyme"/>
</dbReference>
<gene>
    <name evidence="4" type="ORF">F2Y39_12570</name>
</gene>
<name>A0A415STG2_9BACE</name>
<sequence length="208" mass="22931">MKSYKVLLFSISMLTANTAFAQFNTVSQDVPRYKVSVTSAPVPTPRLPDAPLASTKTNSDSLQAGQQKKRIDLRMSVAYPLKHIQVTSPFGYRRDPFTGKKRMHNGLDLHARGDKVFAMLPGIVHKVGYDKRSGIFVTLRHGDITISYCHLSKVAVRKGDVVSAETIVGITGNTGRSTGEHLHITCKLKGRCVNPMVVIEQIRRLGIS</sequence>
<evidence type="ECO:0000256" key="1">
    <source>
        <dbReference type="SAM" id="MobiDB-lite"/>
    </source>
</evidence>
<evidence type="ECO:0000313" key="4">
    <source>
        <dbReference type="EMBL" id="KAA5476766.1"/>
    </source>
</evidence>